<evidence type="ECO:0000256" key="3">
    <source>
        <dbReference type="ARBA" id="ARBA00023004"/>
    </source>
</evidence>
<keyword evidence="6" id="KW-1185">Reference proteome</keyword>
<gene>
    <name evidence="5" type="ORF">V6N11_019497</name>
</gene>
<dbReference type="SUPFAM" id="SSF48264">
    <property type="entry name" value="Cytochrome P450"/>
    <property type="match status" value="1"/>
</dbReference>
<keyword evidence="4" id="KW-0812">Transmembrane</keyword>
<comment type="caution">
    <text evidence="5">The sequence shown here is derived from an EMBL/GenBank/DDBJ whole genome shotgun (WGS) entry which is preliminary data.</text>
</comment>
<name>A0ABR2A7L6_9ROSI</name>
<dbReference type="InterPro" id="IPR001128">
    <property type="entry name" value="Cyt_P450"/>
</dbReference>
<dbReference type="InterPro" id="IPR036396">
    <property type="entry name" value="Cyt_P450_sf"/>
</dbReference>
<dbReference type="Proteomes" id="UP001396334">
    <property type="component" value="Unassembled WGS sequence"/>
</dbReference>
<evidence type="ECO:0000256" key="2">
    <source>
        <dbReference type="ARBA" id="ARBA00022723"/>
    </source>
</evidence>
<evidence type="ECO:0000256" key="1">
    <source>
        <dbReference type="ARBA" id="ARBA00010617"/>
    </source>
</evidence>
<proteinExistence type="inferred from homology"/>
<reference evidence="5 6" key="1">
    <citation type="journal article" date="2024" name="G3 (Bethesda)">
        <title>Genome assembly of Hibiscus sabdariffa L. provides insights into metabolisms of medicinal natural products.</title>
        <authorList>
            <person name="Kim T."/>
        </authorList>
    </citation>
    <scope>NUCLEOTIDE SEQUENCE [LARGE SCALE GENOMIC DNA]</scope>
    <source>
        <strain evidence="5">TK-2024</strain>
        <tissue evidence="5">Old leaves</tissue>
    </source>
</reference>
<keyword evidence="3" id="KW-0408">Iron</keyword>
<keyword evidence="4" id="KW-0472">Membrane</keyword>
<comment type="similarity">
    <text evidence="1">Belongs to the cytochrome P450 family.</text>
</comment>
<protein>
    <recommendedName>
        <fullName evidence="7">Cytochrome P450</fullName>
    </recommendedName>
</protein>
<evidence type="ECO:0008006" key="7">
    <source>
        <dbReference type="Google" id="ProtNLM"/>
    </source>
</evidence>
<sequence>MEFINGVPLFSSMFLFISFLIVIYLQLAKTKKKLNLTPSPPQLPIIGNIHQFGKLTHHSHRDLAAKHGSLLLLKLGYYPALVVSSADMAKEAIKRHDAVFSNRLKTTASNILLYGGTDIAFSPYDEYWETS</sequence>
<evidence type="ECO:0000313" key="6">
    <source>
        <dbReference type="Proteomes" id="UP001396334"/>
    </source>
</evidence>
<dbReference type="Pfam" id="PF00067">
    <property type="entry name" value="p450"/>
    <property type="match status" value="1"/>
</dbReference>
<dbReference type="Gene3D" id="1.10.630.10">
    <property type="entry name" value="Cytochrome P450"/>
    <property type="match status" value="1"/>
</dbReference>
<dbReference type="PANTHER" id="PTHR47955:SF15">
    <property type="entry name" value="CYTOCHROME P450 71A2-LIKE"/>
    <property type="match status" value="1"/>
</dbReference>
<accession>A0ABR2A7L6</accession>
<organism evidence="5 6">
    <name type="scientific">Hibiscus sabdariffa</name>
    <name type="common">roselle</name>
    <dbReference type="NCBI Taxonomy" id="183260"/>
    <lineage>
        <taxon>Eukaryota</taxon>
        <taxon>Viridiplantae</taxon>
        <taxon>Streptophyta</taxon>
        <taxon>Embryophyta</taxon>
        <taxon>Tracheophyta</taxon>
        <taxon>Spermatophyta</taxon>
        <taxon>Magnoliopsida</taxon>
        <taxon>eudicotyledons</taxon>
        <taxon>Gunneridae</taxon>
        <taxon>Pentapetalae</taxon>
        <taxon>rosids</taxon>
        <taxon>malvids</taxon>
        <taxon>Malvales</taxon>
        <taxon>Malvaceae</taxon>
        <taxon>Malvoideae</taxon>
        <taxon>Hibiscus</taxon>
    </lineage>
</organism>
<dbReference type="PANTHER" id="PTHR47955">
    <property type="entry name" value="CYTOCHROME P450 FAMILY 71 PROTEIN"/>
    <property type="match status" value="1"/>
</dbReference>
<evidence type="ECO:0000313" key="5">
    <source>
        <dbReference type="EMBL" id="KAK8488963.1"/>
    </source>
</evidence>
<evidence type="ECO:0000256" key="4">
    <source>
        <dbReference type="SAM" id="Phobius"/>
    </source>
</evidence>
<keyword evidence="4" id="KW-1133">Transmembrane helix</keyword>
<feature type="transmembrane region" description="Helical" evidence="4">
    <location>
        <begin position="6"/>
        <end position="25"/>
    </location>
</feature>
<dbReference type="EMBL" id="JBBPBN010000332">
    <property type="protein sequence ID" value="KAK8488963.1"/>
    <property type="molecule type" value="Genomic_DNA"/>
</dbReference>
<keyword evidence="2" id="KW-0479">Metal-binding</keyword>